<feature type="transmembrane region" description="Helical" evidence="6">
    <location>
        <begin position="340"/>
        <end position="362"/>
    </location>
</feature>
<dbReference type="InterPro" id="IPR013525">
    <property type="entry name" value="ABC2_TM"/>
</dbReference>
<keyword evidence="5 6" id="KW-0472">Membrane</keyword>
<evidence type="ECO:0000256" key="5">
    <source>
        <dbReference type="ARBA" id="ARBA00023136"/>
    </source>
</evidence>
<gene>
    <name evidence="8" type="ORF">BK123_04920</name>
</gene>
<reference evidence="8 9" key="1">
    <citation type="submission" date="2016-11" db="EMBL/GenBank/DDBJ databases">
        <title>Paenibacillus species isolates.</title>
        <authorList>
            <person name="Beno S.M."/>
        </authorList>
    </citation>
    <scope>NUCLEOTIDE SEQUENCE [LARGE SCALE GENOMIC DNA]</scope>
    <source>
        <strain evidence="8 9">FSL F4-0100</strain>
    </source>
</reference>
<evidence type="ECO:0000256" key="3">
    <source>
        <dbReference type="ARBA" id="ARBA00022692"/>
    </source>
</evidence>
<keyword evidence="4 6" id="KW-1133">Transmembrane helix</keyword>
<comment type="caution">
    <text evidence="8">The sequence shown here is derived from an EMBL/GenBank/DDBJ whole genome shotgun (WGS) entry which is preliminary data.</text>
</comment>
<protein>
    <recommendedName>
        <fullName evidence="7">ABC-2 type transporter transmembrane domain-containing protein</fullName>
    </recommendedName>
</protein>
<dbReference type="STRING" id="1401.BK123_04920"/>
<dbReference type="GO" id="GO:0140359">
    <property type="term" value="F:ABC-type transporter activity"/>
    <property type="evidence" value="ECO:0007669"/>
    <property type="project" value="InterPro"/>
</dbReference>
<keyword evidence="2" id="KW-1003">Cell membrane</keyword>
<dbReference type="RefSeq" id="WP_076321258.1">
    <property type="nucleotide sequence ID" value="NZ_MRTF01000001.1"/>
</dbReference>
<evidence type="ECO:0000313" key="9">
    <source>
        <dbReference type="Proteomes" id="UP000187074"/>
    </source>
</evidence>
<dbReference type="AlphaFoldDB" id="A0A1R1BA27"/>
<feature type="transmembrane region" description="Helical" evidence="6">
    <location>
        <begin position="282"/>
        <end position="301"/>
    </location>
</feature>
<dbReference type="GO" id="GO:0005886">
    <property type="term" value="C:plasma membrane"/>
    <property type="evidence" value="ECO:0007669"/>
    <property type="project" value="UniProtKB-SubCell"/>
</dbReference>
<feature type="transmembrane region" description="Helical" evidence="6">
    <location>
        <begin position="217"/>
        <end position="239"/>
    </location>
</feature>
<sequence>MAPILLSQWMKDKRNPWMIIMFIGLSIIATLMFGANVDSKIKIDIFTEDGAVEKSEAKWIELLNQNDTFEFRIQDEQAARKKVREGRADLAVKLVSDDYRIIAAMDNPYVQLADQHLRTVYEREMLLRAAAANVQDETKFREHVHAYMEKPPLRLQSESQDGGELVRHDMGLQLLFGFSLFLVMFTVGFKVNTITKDKASGVWNRLTLSPVRKTEMYMGHLLYSSLIGVLQIILVLLIFRYGFGFNLGDQYSLLLLVIVIYTLTIVALCMLFVGILQSPEQFGTLFPSIIPIMPLISGIYMPPGTITNPILLGIAEVIPLTHAMKALTGIAVYGYGIADLWLPISKLLLIGVLCMGIGINLMERRHV</sequence>
<comment type="subcellular location">
    <subcellularLocation>
        <location evidence="1">Cell membrane</location>
        <topology evidence="1">Multi-pass membrane protein</topology>
    </subcellularLocation>
</comment>
<evidence type="ECO:0000313" key="8">
    <source>
        <dbReference type="EMBL" id="OME96921.1"/>
    </source>
</evidence>
<dbReference type="PANTHER" id="PTHR30294">
    <property type="entry name" value="MEMBRANE COMPONENT OF ABC TRANSPORTER YHHJ-RELATED"/>
    <property type="match status" value="1"/>
</dbReference>
<evidence type="ECO:0000256" key="2">
    <source>
        <dbReference type="ARBA" id="ARBA00022475"/>
    </source>
</evidence>
<feature type="domain" description="ABC-2 type transporter transmembrane" evidence="7">
    <location>
        <begin position="17"/>
        <end position="359"/>
    </location>
</feature>
<name>A0A1R1BA27_PAELA</name>
<organism evidence="8 9">
    <name type="scientific">Paenibacillus lautus</name>
    <name type="common">Bacillus lautus</name>
    <dbReference type="NCBI Taxonomy" id="1401"/>
    <lineage>
        <taxon>Bacteria</taxon>
        <taxon>Bacillati</taxon>
        <taxon>Bacillota</taxon>
        <taxon>Bacilli</taxon>
        <taxon>Bacillales</taxon>
        <taxon>Paenibacillaceae</taxon>
        <taxon>Paenibacillus</taxon>
    </lineage>
</organism>
<keyword evidence="3 6" id="KW-0812">Transmembrane</keyword>
<dbReference type="Proteomes" id="UP000187074">
    <property type="component" value="Unassembled WGS sequence"/>
</dbReference>
<dbReference type="EMBL" id="MRTF01000001">
    <property type="protein sequence ID" value="OME96921.1"/>
    <property type="molecule type" value="Genomic_DNA"/>
</dbReference>
<evidence type="ECO:0000256" key="4">
    <source>
        <dbReference type="ARBA" id="ARBA00022989"/>
    </source>
</evidence>
<evidence type="ECO:0000259" key="7">
    <source>
        <dbReference type="Pfam" id="PF12698"/>
    </source>
</evidence>
<feature type="transmembrane region" description="Helical" evidence="6">
    <location>
        <begin position="16"/>
        <end position="35"/>
    </location>
</feature>
<proteinExistence type="predicted"/>
<feature type="transmembrane region" description="Helical" evidence="6">
    <location>
        <begin position="251"/>
        <end position="276"/>
    </location>
</feature>
<evidence type="ECO:0000256" key="1">
    <source>
        <dbReference type="ARBA" id="ARBA00004651"/>
    </source>
</evidence>
<accession>A0A1R1BA27</accession>
<dbReference type="Pfam" id="PF12698">
    <property type="entry name" value="ABC2_membrane_3"/>
    <property type="match status" value="1"/>
</dbReference>
<evidence type="ECO:0000256" key="6">
    <source>
        <dbReference type="SAM" id="Phobius"/>
    </source>
</evidence>
<dbReference type="PANTHER" id="PTHR30294:SF29">
    <property type="entry name" value="MULTIDRUG ABC TRANSPORTER PERMEASE YBHS-RELATED"/>
    <property type="match status" value="1"/>
</dbReference>
<dbReference type="InterPro" id="IPR051449">
    <property type="entry name" value="ABC-2_transporter_component"/>
</dbReference>